<gene>
    <name evidence="1" type="ORF">MPNT_120036</name>
</gene>
<organism evidence="1 2">
    <name type="scientific">Candidatus Methylacidithermus pantelleriae</name>
    <dbReference type="NCBI Taxonomy" id="2744239"/>
    <lineage>
        <taxon>Bacteria</taxon>
        <taxon>Pseudomonadati</taxon>
        <taxon>Verrucomicrobiota</taxon>
        <taxon>Methylacidiphilae</taxon>
        <taxon>Methylacidiphilales</taxon>
        <taxon>Methylacidiphilaceae</taxon>
        <taxon>Candidatus Methylacidithermus</taxon>
    </lineage>
</organism>
<sequence length="250" mass="29056">MKVTEFPGDLYLGTSGWSYSDWKDRYYKGLPSRDWLTEYAKHFPAVEVNATFYRAVSPGTFTSWNKTTPEEFAFAIKGSRRITHVQKLSCTPEAVLQEREGCRPLGTKLKAVLWQLPSSLHCDLEKLKAFACLLKEWKDVRHVLEFRHSSWHNQEVASILRHWQLANCQSHSGKWPFWEAVTTDCVYVRLHGSPETYVSAYTSAELTEWAYRICGWLAKKYEVHIYFDNTAHGIAWENARQLLELLTKSN</sequence>
<dbReference type="Proteomes" id="UP000663859">
    <property type="component" value="Unassembled WGS sequence"/>
</dbReference>
<dbReference type="SUPFAM" id="SSF117396">
    <property type="entry name" value="TM1631-like"/>
    <property type="match status" value="1"/>
</dbReference>
<dbReference type="RefSeq" id="WP_174582806.1">
    <property type="nucleotide sequence ID" value="NZ_CAJNOB010000004.1"/>
</dbReference>
<reference evidence="1" key="1">
    <citation type="submission" date="2021-02" db="EMBL/GenBank/DDBJ databases">
        <authorList>
            <person name="Cremers G."/>
            <person name="Picone N."/>
        </authorList>
    </citation>
    <scope>NUCLEOTIDE SEQUENCE</scope>
    <source>
        <strain evidence="1">PQ17</strain>
    </source>
</reference>
<evidence type="ECO:0000313" key="2">
    <source>
        <dbReference type="Proteomes" id="UP000663859"/>
    </source>
</evidence>
<dbReference type="InterPro" id="IPR002763">
    <property type="entry name" value="DUF72"/>
</dbReference>
<protein>
    <recommendedName>
        <fullName evidence="3">DUF72 domain-containing protein</fullName>
    </recommendedName>
</protein>
<dbReference type="InterPro" id="IPR036520">
    <property type="entry name" value="UPF0759_sf"/>
</dbReference>
<comment type="caution">
    <text evidence="1">The sequence shown here is derived from an EMBL/GenBank/DDBJ whole genome shotgun (WGS) entry which is preliminary data.</text>
</comment>
<dbReference type="PANTHER" id="PTHR30348:SF4">
    <property type="entry name" value="DUF72 DOMAIN-CONTAINING PROTEIN"/>
    <property type="match status" value="1"/>
</dbReference>
<dbReference type="Pfam" id="PF01904">
    <property type="entry name" value="DUF72"/>
    <property type="match status" value="1"/>
</dbReference>
<dbReference type="PANTHER" id="PTHR30348">
    <property type="entry name" value="UNCHARACTERIZED PROTEIN YECE"/>
    <property type="match status" value="1"/>
</dbReference>
<keyword evidence="2" id="KW-1185">Reference proteome</keyword>
<evidence type="ECO:0000313" key="1">
    <source>
        <dbReference type="EMBL" id="CAF0692493.1"/>
    </source>
</evidence>
<dbReference type="EMBL" id="CAJNOB010000004">
    <property type="protein sequence ID" value="CAF0692493.1"/>
    <property type="molecule type" value="Genomic_DNA"/>
</dbReference>
<proteinExistence type="predicted"/>
<dbReference type="AlphaFoldDB" id="A0A8J2FNH6"/>
<evidence type="ECO:0008006" key="3">
    <source>
        <dbReference type="Google" id="ProtNLM"/>
    </source>
</evidence>
<accession>A0A8J2FNH6</accession>
<name>A0A8J2FNH6_9BACT</name>
<dbReference type="Gene3D" id="3.20.20.410">
    <property type="entry name" value="Protein of unknown function UPF0759"/>
    <property type="match status" value="1"/>
</dbReference>